<keyword evidence="3" id="KW-1185">Reference proteome</keyword>
<name>A0AAV1DZJ0_OLDCO</name>
<evidence type="ECO:0000313" key="2">
    <source>
        <dbReference type="EMBL" id="CAI9112270.1"/>
    </source>
</evidence>
<proteinExistence type="predicted"/>
<protein>
    <submittedName>
        <fullName evidence="2">OLC1v1012690C1</fullName>
    </submittedName>
</protein>
<gene>
    <name evidence="2" type="ORF">OLC1_LOCUS19499</name>
</gene>
<feature type="region of interest" description="Disordered" evidence="1">
    <location>
        <begin position="172"/>
        <end position="216"/>
    </location>
</feature>
<evidence type="ECO:0000256" key="1">
    <source>
        <dbReference type="SAM" id="MobiDB-lite"/>
    </source>
</evidence>
<evidence type="ECO:0000313" key="3">
    <source>
        <dbReference type="Proteomes" id="UP001161247"/>
    </source>
</evidence>
<accession>A0AAV1DZJ0</accession>
<feature type="region of interest" description="Disordered" evidence="1">
    <location>
        <begin position="1"/>
        <end position="56"/>
    </location>
</feature>
<feature type="region of interest" description="Disordered" evidence="1">
    <location>
        <begin position="76"/>
        <end position="154"/>
    </location>
</feature>
<feature type="compositionally biased region" description="Basic and acidic residues" evidence="1">
    <location>
        <begin position="203"/>
        <end position="216"/>
    </location>
</feature>
<dbReference type="AlphaFoldDB" id="A0AAV1DZJ0"/>
<feature type="compositionally biased region" description="Acidic residues" evidence="1">
    <location>
        <begin position="172"/>
        <end position="183"/>
    </location>
</feature>
<organism evidence="2 3">
    <name type="scientific">Oldenlandia corymbosa var. corymbosa</name>
    <dbReference type="NCBI Taxonomy" id="529605"/>
    <lineage>
        <taxon>Eukaryota</taxon>
        <taxon>Viridiplantae</taxon>
        <taxon>Streptophyta</taxon>
        <taxon>Embryophyta</taxon>
        <taxon>Tracheophyta</taxon>
        <taxon>Spermatophyta</taxon>
        <taxon>Magnoliopsida</taxon>
        <taxon>eudicotyledons</taxon>
        <taxon>Gunneridae</taxon>
        <taxon>Pentapetalae</taxon>
        <taxon>asterids</taxon>
        <taxon>lamiids</taxon>
        <taxon>Gentianales</taxon>
        <taxon>Rubiaceae</taxon>
        <taxon>Rubioideae</taxon>
        <taxon>Spermacoceae</taxon>
        <taxon>Hedyotis-Oldenlandia complex</taxon>
        <taxon>Oldenlandia</taxon>
    </lineage>
</organism>
<dbReference type="Proteomes" id="UP001161247">
    <property type="component" value="Chromosome 7"/>
</dbReference>
<feature type="compositionally biased region" description="Polar residues" evidence="1">
    <location>
        <begin position="76"/>
        <end position="103"/>
    </location>
</feature>
<dbReference type="EMBL" id="OX459124">
    <property type="protein sequence ID" value="CAI9112270.1"/>
    <property type="molecule type" value="Genomic_DNA"/>
</dbReference>
<reference evidence="2" key="1">
    <citation type="submission" date="2023-03" db="EMBL/GenBank/DDBJ databases">
        <authorList>
            <person name="Julca I."/>
        </authorList>
    </citation>
    <scope>NUCLEOTIDE SEQUENCE</scope>
</reference>
<sequence>MRESPSDFSPEQQRSSKRAATVQQPSSSASSSGGQLLQNGFTKIPLPSTRLGRTLSAPIPTKNLYDQFSDGALTNSLIANSSPEENSGLNSVPVRTQPSQQPQKPLYRTYSEPIPAASQAVATSATPRPPEAGKVMYPAGRGIQESPDAKSFRRMKDRMREMRKWWDEVITEGEEEDASGSDNDDNHSPSNDDCEASQGTTEKGSENEEATHDQEAVWVERKGEVLILHFKCPCSKSYQILPSENNCYLQALLFLISKSKDSCC</sequence>
<feature type="compositionally biased region" description="Polar residues" evidence="1">
    <location>
        <begin position="1"/>
        <end position="13"/>
    </location>
</feature>